<evidence type="ECO:0000256" key="5">
    <source>
        <dbReference type="ARBA" id="ARBA00022989"/>
    </source>
</evidence>
<evidence type="ECO:0000256" key="7">
    <source>
        <dbReference type="ARBA" id="ARBA00023136"/>
    </source>
</evidence>
<keyword evidence="5 8" id="KW-1133">Transmembrane helix</keyword>
<keyword evidence="11" id="KW-1185">Reference proteome</keyword>
<evidence type="ECO:0000313" key="10">
    <source>
        <dbReference type="EMBL" id="GHH44011.1"/>
    </source>
</evidence>
<accession>A0ABQ3MMI3</accession>
<evidence type="ECO:0000256" key="1">
    <source>
        <dbReference type="ARBA" id="ARBA00004236"/>
    </source>
</evidence>
<evidence type="ECO:0000259" key="9">
    <source>
        <dbReference type="Pfam" id="PF18967"/>
    </source>
</evidence>
<comment type="subcellular location">
    <subcellularLocation>
        <location evidence="1">Cell membrane</location>
    </subcellularLocation>
</comment>
<dbReference type="Pfam" id="PF18967">
    <property type="entry name" value="PycTM"/>
    <property type="match status" value="1"/>
</dbReference>
<keyword evidence="7 8" id="KW-0472">Membrane</keyword>
<gene>
    <name evidence="10" type="ORF">GCM10017774_42730</name>
</gene>
<keyword evidence="3 8" id="KW-0812">Transmembrane</keyword>
<protein>
    <recommendedName>
        <fullName evidence="9">Pycsar effector protein domain-containing protein</fullName>
    </recommendedName>
</protein>
<feature type="transmembrane region" description="Helical" evidence="8">
    <location>
        <begin position="37"/>
        <end position="56"/>
    </location>
</feature>
<dbReference type="Proteomes" id="UP000605568">
    <property type="component" value="Unassembled WGS sequence"/>
</dbReference>
<evidence type="ECO:0000256" key="2">
    <source>
        <dbReference type="ARBA" id="ARBA00022475"/>
    </source>
</evidence>
<keyword evidence="6" id="KW-0051">Antiviral defense</keyword>
<proteinExistence type="predicted"/>
<evidence type="ECO:0000256" key="8">
    <source>
        <dbReference type="SAM" id="Phobius"/>
    </source>
</evidence>
<dbReference type="EMBL" id="BNAR01000006">
    <property type="protein sequence ID" value="GHH44011.1"/>
    <property type="molecule type" value="Genomic_DNA"/>
</dbReference>
<name>A0ABQ3MMI3_9PSEU</name>
<evidence type="ECO:0000256" key="3">
    <source>
        <dbReference type="ARBA" id="ARBA00022692"/>
    </source>
</evidence>
<dbReference type="RefSeq" id="WP_191300167.1">
    <property type="nucleotide sequence ID" value="NZ_BNAR01000006.1"/>
</dbReference>
<feature type="transmembrane region" description="Helical" evidence="8">
    <location>
        <begin position="62"/>
        <end position="85"/>
    </location>
</feature>
<reference evidence="11" key="1">
    <citation type="journal article" date="2019" name="Int. J. Syst. Evol. Microbiol.">
        <title>The Global Catalogue of Microorganisms (GCM) 10K type strain sequencing project: providing services to taxonomists for standard genome sequencing and annotation.</title>
        <authorList>
            <consortium name="The Broad Institute Genomics Platform"/>
            <consortium name="The Broad Institute Genome Sequencing Center for Infectious Disease"/>
            <person name="Wu L."/>
            <person name="Ma J."/>
        </authorList>
    </citation>
    <scope>NUCLEOTIDE SEQUENCE [LARGE SCALE GENOMIC DNA]</scope>
    <source>
        <strain evidence="11">CGMCC 4.7367</strain>
    </source>
</reference>
<keyword evidence="4" id="KW-0547">Nucleotide-binding</keyword>
<dbReference type="InterPro" id="IPR043760">
    <property type="entry name" value="PycTM_dom"/>
</dbReference>
<evidence type="ECO:0000256" key="4">
    <source>
        <dbReference type="ARBA" id="ARBA00022741"/>
    </source>
</evidence>
<evidence type="ECO:0000256" key="6">
    <source>
        <dbReference type="ARBA" id="ARBA00023118"/>
    </source>
</evidence>
<keyword evidence="2" id="KW-1003">Cell membrane</keyword>
<sequence length="162" mass="17184">MSSTEFIAVPVEQHDTAAVVAAEVEVRDELRRTDTKAIGLLGLFGVTLAGLLALIAANPSTFATVLLRLAAGPIGASVVVLLLVLRPVILRVGAHGVPRWSTYRKQPEALLEDLTARGSLLCRVDVLADLSAVLMAKYRRIRLAVHLLLTGLALLSLASFAA</sequence>
<feature type="domain" description="Pycsar effector protein" evidence="9">
    <location>
        <begin position="25"/>
        <end position="158"/>
    </location>
</feature>
<evidence type="ECO:0000313" key="11">
    <source>
        <dbReference type="Proteomes" id="UP000605568"/>
    </source>
</evidence>
<organism evidence="10 11">
    <name type="scientific">Lentzea cavernae</name>
    <dbReference type="NCBI Taxonomy" id="2020703"/>
    <lineage>
        <taxon>Bacteria</taxon>
        <taxon>Bacillati</taxon>
        <taxon>Actinomycetota</taxon>
        <taxon>Actinomycetes</taxon>
        <taxon>Pseudonocardiales</taxon>
        <taxon>Pseudonocardiaceae</taxon>
        <taxon>Lentzea</taxon>
    </lineage>
</organism>
<feature type="transmembrane region" description="Helical" evidence="8">
    <location>
        <begin position="143"/>
        <end position="161"/>
    </location>
</feature>
<comment type="caution">
    <text evidence="10">The sequence shown here is derived from an EMBL/GenBank/DDBJ whole genome shotgun (WGS) entry which is preliminary data.</text>
</comment>